<dbReference type="Pfam" id="PF07716">
    <property type="entry name" value="bZIP_2"/>
    <property type="match status" value="1"/>
</dbReference>
<dbReference type="Gene3D" id="1.20.5.170">
    <property type="match status" value="1"/>
</dbReference>
<organism evidence="3 4">
    <name type="scientific">Anaeramoeba ignava</name>
    <name type="common">Anaerobic marine amoeba</name>
    <dbReference type="NCBI Taxonomy" id="1746090"/>
    <lineage>
        <taxon>Eukaryota</taxon>
        <taxon>Metamonada</taxon>
        <taxon>Anaeramoebidae</taxon>
        <taxon>Anaeramoeba</taxon>
    </lineage>
</organism>
<keyword evidence="4" id="KW-1185">Reference proteome</keyword>
<name>A0A9Q0LRR7_ANAIG</name>
<dbReference type="InterPro" id="IPR004827">
    <property type="entry name" value="bZIP"/>
</dbReference>
<dbReference type="EMBL" id="JAPDFW010000059">
    <property type="protein sequence ID" value="KAJ5076725.1"/>
    <property type="molecule type" value="Genomic_DNA"/>
</dbReference>
<sequence>MFVSSEFRNSRTSQTSQNLIDDSLDQIDYFPIEEQSGFFTTFVDPKPIDNNLEKQQENEQQQEEKQQQKPKETNQKKPRRKKQKGKHSKTHKKTKKRKTQDDEEDELSCKTKKPKKKSSKRKKAEANVIVTIKDGLGNEQSIDLAGKLTREQLRLLTSKQKKQRRMIKNRKSAQKCREKTRQRIEELSEEISQMQEVRVEIESQVENYKKENLLLHQEIEILKKELSRTREQTGLYQNPISQAINDPNIFVSDMRNFLN</sequence>
<feature type="domain" description="BZIP" evidence="2">
    <location>
        <begin position="159"/>
        <end position="222"/>
    </location>
</feature>
<dbReference type="PROSITE" id="PS50217">
    <property type="entry name" value="BZIP"/>
    <property type="match status" value="1"/>
</dbReference>
<proteinExistence type="predicted"/>
<dbReference type="GO" id="GO:0003700">
    <property type="term" value="F:DNA-binding transcription factor activity"/>
    <property type="evidence" value="ECO:0007669"/>
    <property type="project" value="InterPro"/>
</dbReference>
<reference evidence="3" key="1">
    <citation type="submission" date="2022-10" db="EMBL/GenBank/DDBJ databases">
        <title>Novel sulphate-reducing endosymbionts in the free-living metamonad Anaeramoeba.</title>
        <authorList>
            <person name="Jerlstrom-Hultqvist J."/>
            <person name="Cepicka I."/>
            <person name="Gallot-Lavallee L."/>
            <person name="Salas-Leiva D."/>
            <person name="Curtis B.A."/>
            <person name="Zahonova K."/>
            <person name="Pipaliya S."/>
            <person name="Dacks J."/>
            <person name="Roger A.J."/>
        </authorList>
    </citation>
    <scope>NUCLEOTIDE SEQUENCE</scope>
    <source>
        <strain evidence="3">BMAN</strain>
    </source>
</reference>
<feature type="compositionally biased region" description="Basic residues" evidence="1">
    <location>
        <begin position="159"/>
        <end position="174"/>
    </location>
</feature>
<gene>
    <name evidence="3" type="ORF">M0811_00042</name>
</gene>
<dbReference type="SMART" id="SM00338">
    <property type="entry name" value="BRLZ"/>
    <property type="match status" value="1"/>
</dbReference>
<comment type="caution">
    <text evidence="3">The sequence shown here is derived from an EMBL/GenBank/DDBJ whole genome shotgun (WGS) entry which is preliminary data.</text>
</comment>
<feature type="compositionally biased region" description="Basic residues" evidence="1">
    <location>
        <begin position="110"/>
        <end position="123"/>
    </location>
</feature>
<evidence type="ECO:0000259" key="2">
    <source>
        <dbReference type="PROSITE" id="PS50217"/>
    </source>
</evidence>
<evidence type="ECO:0000313" key="3">
    <source>
        <dbReference type="EMBL" id="KAJ5076725.1"/>
    </source>
</evidence>
<dbReference type="AlphaFoldDB" id="A0A9Q0LRR7"/>
<evidence type="ECO:0000256" key="1">
    <source>
        <dbReference type="SAM" id="MobiDB-lite"/>
    </source>
</evidence>
<dbReference type="SUPFAM" id="SSF57959">
    <property type="entry name" value="Leucine zipper domain"/>
    <property type="match status" value="1"/>
</dbReference>
<evidence type="ECO:0000313" key="4">
    <source>
        <dbReference type="Proteomes" id="UP001149090"/>
    </source>
</evidence>
<dbReference type="PROSITE" id="PS00036">
    <property type="entry name" value="BZIP_BASIC"/>
    <property type="match status" value="1"/>
</dbReference>
<feature type="compositionally biased region" description="Basic and acidic residues" evidence="1">
    <location>
        <begin position="51"/>
        <end position="75"/>
    </location>
</feature>
<feature type="compositionally biased region" description="Polar residues" evidence="1">
    <location>
        <begin position="1"/>
        <end position="20"/>
    </location>
</feature>
<dbReference type="CDD" id="cd14686">
    <property type="entry name" value="bZIP"/>
    <property type="match status" value="1"/>
</dbReference>
<accession>A0A9Q0LRR7</accession>
<feature type="region of interest" description="Disordered" evidence="1">
    <location>
        <begin position="159"/>
        <end position="178"/>
    </location>
</feature>
<feature type="compositionally biased region" description="Basic residues" evidence="1">
    <location>
        <begin position="76"/>
        <end position="98"/>
    </location>
</feature>
<feature type="region of interest" description="Disordered" evidence="1">
    <location>
        <begin position="38"/>
        <end position="125"/>
    </location>
</feature>
<feature type="region of interest" description="Disordered" evidence="1">
    <location>
        <begin position="1"/>
        <end position="21"/>
    </location>
</feature>
<protein>
    <submittedName>
        <fullName evidence="3">Basic-leucine zipper transcription factor f-related</fullName>
    </submittedName>
</protein>
<dbReference type="Proteomes" id="UP001149090">
    <property type="component" value="Unassembled WGS sequence"/>
</dbReference>
<dbReference type="InterPro" id="IPR046347">
    <property type="entry name" value="bZIP_sf"/>
</dbReference>